<sequence length="386" mass="44804">MAVEEGKDLGVTLRINPSRLFPLRLLQFFLVFLALGLGLSVFSMFTVRYLKVQNFVPVTQTILEQLPVKHCYEEPHSLESWIRPPSKLMHTMNDSELLWRASLAPRIKTYPFKRVPKIAFMFLTKGPLPMAPLWERFFKGHEGLYSIYVHSMPSYEPHFPSSSVFYQRQIPSQVAEWGRMSMCTAERRLLANALLDISNEWFILLSEACIPLNNFSIVYRYISRSRYSFMGSFDEDGPYGRGRYNENMAPEVNLSDWRKGSQWFEINRMLAVRIVEDTTYFPKFNEFCTPACYVDEHYFQTMLSIETPHLLANRTLTYVDWSRGGAHPATFGKNDIKKEFFKKISESKTCLYNNQPTTLCYLFARKFAPSALEPLLELASDVLGIS</sequence>
<dbReference type="InterPro" id="IPR044174">
    <property type="entry name" value="BC10-like"/>
</dbReference>
<keyword evidence="5" id="KW-0325">Glycoprotein</keyword>
<evidence type="ECO:0000313" key="9">
    <source>
        <dbReference type="EMBL" id="KAF4399236.1"/>
    </source>
</evidence>
<dbReference type="PANTHER" id="PTHR31042:SF122">
    <property type="entry name" value="CORE-2_I-BRANCHING ENZYME"/>
    <property type="match status" value="1"/>
</dbReference>
<accession>A0A7J6EUL7</accession>
<comment type="subcellular location">
    <subcellularLocation>
        <location evidence="1">Membrane</location>
        <topology evidence="1">Single-pass type II membrane protein</topology>
    </subcellularLocation>
</comment>
<keyword evidence="6" id="KW-0812">Transmembrane</keyword>
<evidence type="ECO:0000313" key="10">
    <source>
        <dbReference type="Proteomes" id="UP000525078"/>
    </source>
</evidence>
<evidence type="ECO:0000256" key="6">
    <source>
        <dbReference type="SAM" id="Phobius"/>
    </source>
</evidence>
<evidence type="ECO:0000256" key="5">
    <source>
        <dbReference type="ARBA" id="ARBA00023180"/>
    </source>
</evidence>
<dbReference type="Proteomes" id="UP000525078">
    <property type="component" value="Unassembled WGS sequence"/>
</dbReference>
<proteinExistence type="predicted"/>
<dbReference type="AlphaFoldDB" id="A0A7J6EUL7"/>
<evidence type="ECO:0000313" key="11">
    <source>
        <dbReference type="Proteomes" id="UP000583929"/>
    </source>
</evidence>
<gene>
    <name evidence="7" type="ORF">F8388_023953</name>
    <name evidence="8" type="ORF">G4B88_019815</name>
    <name evidence="9" type="ORF">G4B88_022319</name>
</gene>
<dbReference type="EMBL" id="JAATIP010000186">
    <property type="protein sequence ID" value="KAF4362101.1"/>
    <property type="molecule type" value="Genomic_DNA"/>
</dbReference>
<dbReference type="PANTHER" id="PTHR31042">
    <property type="entry name" value="CORE-2/I-BRANCHING BETA-1,6-N-ACETYLGLUCOSAMINYLTRANSFERASE FAMILY PROTEIN-RELATED"/>
    <property type="match status" value="1"/>
</dbReference>
<name>A0A7J6EUL7_CANSA</name>
<keyword evidence="11" id="KW-1185">Reference proteome</keyword>
<dbReference type="Proteomes" id="UP000583929">
    <property type="component" value="Unassembled WGS sequence"/>
</dbReference>
<feature type="transmembrane region" description="Helical" evidence="6">
    <location>
        <begin position="25"/>
        <end position="45"/>
    </location>
</feature>
<keyword evidence="3" id="KW-0808">Transferase</keyword>
<keyword evidence="4 6" id="KW-0472">Membrane</keyword>
<dbReference type="GO" id="GO:0016020">
    <property type="term" value="C:membrane"/>
    <property type="evidence" value="ECO:0007669"/>
    <property type="project" value="UniProtKB-SubCell"/>
</dbReference>
<dbReference type="EMBL" id="JAATIQ010000029">
    <property type="protein sequence ID" value="KAF4398094.1"/>
    <property type="molecule type" value="Genomic_DNA"/>
</dbReference>
<evidence type="ECO:0000313" key="8">
    <source>
        <dbReference type="EMBL" id="KAF4398094.1"/>
    </source>
</evidence>
<protein>
    <recommendedName>
        <fullName evidence="12">Glycosyl transferase</fullName>
    </recommendedName>
</protein>
<evidence type="ECO:0000256" key="2">
    <source>
        <dbReference type="ARBA" id="ARBA00022676"/>
    </source>
</evidence>
<evidence type="ECO:0000256" key="1">
    <source>
        <dbReference type="ARBA" id="ARBA00004606"/>
    </source>
</evidence>
<dbReference type="InterPro" id="IPR003406">
    <property type="entry name" value="Glyco_trans_14"/>
</dbReference>
<keyword evidence="6" id="KW-1133">Transmembrane helix</keyword>
<evidence type="ECO:0000256" key="4">
    <source>
        <dbReference type="ARBA" id="ARBA00023136"/>
    </source>
</evidence>
<organism evidence="7 10">
    <name type="scientific">Cannabis sativa</name>
    <name type="common">Hemp</name>
    <name type="synonym">Marijuana</name>
    <dbReference type="NCBI Taxonomy" id="3483"/>
    <lineage>
        <taxon>Eukaryota</taxon>
        <taxon>Viridiplantae</taxon>
        <taxon>Streptophyta</taxon>
        <taxon>Embryophyta</taxon>
        <taxon>Tracheophyta</taxon>
        <taxon>Spermatophyta</taxon>
        <taxon>Magnoliopsida</taxon>
        <taxon>eudicotyledons</taxon>
        <taxon>Gunneridae</taxon>
        <taxon>Pentapetalae</taxon>
        <taxon>rosids</taxon>
        <taxon>fabids</taxon>
        <taxon>Rosales</taxon>
        <taxon>Cannabaceae</taxon>
        <taxon>Cannabis</taxon>
    </lineage>
</organism>
<evidence type="ECO:0008006" key="12">
    <source>
        <dbReference type="Google" id="ProtNLM"/>
    </source>
</evidence>
<dbReference type="Pfam" id="PF02485">
    <property type="entry name" value="Branch"/>
    <property type="match status" value="1"/>
</dbReference>
<evidence type="ECO:0000256" key="3">
    <source>
        <dbReference type="ARBA" id="ARBA00022679"/>
    </source>
</evidence>
<dbReference type="GO" id="GO:0016757">
    <property type="term" value="F:glycosyltransferase activity"/>
    <property type="evidence" value="ECO:0007669"/>
    <property type="project" value="UniProtKB-KW"/>
</dbReference>
<comment type="caution">
    <text evidence="7">The sequence shown here is derived from an EMBL/GenBank/DDBJ whole genome shotgun (WGS) entry which is preliminary data.</text>
</comment>
<evidence type="ECO:0000313" key="7">
    <source>
        <dbReference type="EMBL" id="KAF4362101.1"/>
    </source>
</evidence>
<reference evidence="10 11" key="1">
    <citation type="journal article" date="2020" name="bioRxiv">
        <title>Sequence and annotation of 42 cannabis genomes reveals extensive copy number variation in cannabinoid synthesis and pathogen resistance genes.</title>
        <authorList>
            <person name="Mckernan K.J."/>
            <person name="Helbert Y."/>
            <person name="Kane L.T."/>
            <person name="Ebling H."/>
            <person name="Zhang L."/>
            <person name="Liu B."/>
            <person name="Eaton Z."/>
            <person name="Mclaughlin S."/>
            <person name="Kingan S."/>
            <person name="Baybayan P."/>
            <person name="Concepcion G."/>
            <person name="Jordan M."/>
            <person name="Riva A."/>
            <person name="Barbazuk W."/>
            <person name="Harkins T."/>
        </authorList>
    </citation>
    <scope>NUCLEOTIDE SEQUENCE [LARGE SCALE GENOMIC DNA]</scope>
    <source>
        <strain evidence="10 11">cv. Jamaican Lion 4</strain>
        <strain evidence="8">Father</strain>
        <strain evidence="7">Mother</strain>
        <tissue evidence="7">Leaf</tissue>
    </source>
</reference>
<dbReference type="EMBL" id="JAATIQ010000021">
    <property type="protein sequence ID" value="KAF4399236.1"/>
    <property type="molecule type" value="Genomic_DNA"/>
</dbReference>
<keyword evidence="2" id="KW-0328">Glycosyltransferase</keyword>